<dbReference type="AlphaFoldDB" id="A0A9Y2JI10"/>
<protein>
    <submittedName>
        <fullName evidence="1">Uncharacterized protein</fullName>
    </submittedName>
</protein>
<evidence type="ECO:0000313" key="2">
    <source>
        <dbReference type="Proteomes" id="UP001239397"/>
    </source>
</evidence>
<dbReference type="Proteomes" id="UP001239397">
    <property type="component" value="Chromosome"/>
</dbReference>
<gene>
    <name evidence="1" type="ORF">QRX60_28855</name>
</gene>
<reference evidence="1 2" key="1">
    <citation type="submission" date="2023-06" db="EMBL/GenBank/DDBJ databases">
        <authorList>
            <person name="Oyuntsetseg B."/>
            <person name="Kim S.B."/>
        </authorList>
    </citation>
    <scope>NUCLEOTIDE SEQUENCE [LARGE SCALE GENOMIC DNA]</scope>
    <source>
        <strain evidence="1 2">4-36</strain>
    </source>
</reference>
<accession>A0A9Y2JI10</accession>
<organism evidence="1 2">
    <name type="scientific">Amycolatopsis mongoliensis</name>
    <dbReference type="NCBI Taxonomy" id="715475"/>
    <lineage>
        <taxon>Bacteria</taxon>
        <taxon>Bacillati</taxon>
        <taxon>Actinomycetota</taxon>
        <taxon>Actinomycetes</taxon>
        <taxon>Pseudonocardiales</taxon>
        <taxon>Pseudonocardiaceae</taxon>
        <taxon>Amycolatopsis</taxon>
    </lineage>
</organism>
<keyword evidence="2" id="KW-1185">Reference proteome</keyword>
<evidence type="ECO:0000313" key="1">
    <source>
        <dbReference type="EMBL" id="WIX98074.1"/>
    </source>
</evidence>
<dbReference type="KEGG" id="amog:QRX60_28855"/>
<dbReference type="EMBL" id="CP127295">
    <property type="protein sequence ID" value="WIX98074.1"/>
    <property type="molecule type" value="Genomic_DNA"/>
</dbReference>
<sequence length="64" mass="6398">MGAGTDRGGPGQWYELAALGVASRQAAERVVADRARSTAPCIRPAGGGLSGTAVRFTAQVAPDA</sequence>
<name>A0A9Y2JI10_9PSEU</name>
<proteinExistence type="predicted"/>